<keyword evidence="2" id="KW-1185">Reference proteome</keyword>
<protein>
    <submittedName>
        <fullName evidence="1">Uncharacterized protein</fullName>
    </submittedName>
</protein>
<proteinExistence type="predicted"/>
<dbReference type="AlphaFoldDB" id="A0AA88IHY7"/>
<name>A0AA88IHY7_CHASR</name>
<organism evidence="1 2">
    <name type="scientific">Channa striata</name>
    <name type="common">Snakehead murrel</name>
    <name type="synonym">Ophicephalus striatus</name>
    <dbReference type="NCBI Taxonomy" id="64152"/>
    <lineage>
        <taxon>Eukaryota</taxon>
        <taxon>Metazoa</taxon>
        <taxon>Chordata</taxon>
        <taxon>Craniata</taxon>
        <taxon>Vertebrata</taxon>
        <taxon>Euteleostomi</taxon>
        <taxon>Actinopterygii</taxon>
        <taxon>Neopterygii</taxon>
        <taxon>Teleostei</taxon>
        <taxon>Neoteleostei</taxon>
        <taxon>Acanthomorphata</taxon>
        <taxon>Anabantaria</taxon>
        <taxon>Anabantiformes</taxon>
        <taxon>Channoidei</taxon>
        <taxon>Channidae</taxon>
        <taxon>Channa</taxon>
    </lineage>
</organism>
<dbReference type="Proteomes" id="UP001187415">
    <property type="component" value="Unassembled WGS sequence"/>
</dbReference>
<sequence length="98" mass="11379">MISLAKLCRIETYAKVKNVEWRTWRLHYRSHDALGERKQEVVIEDEEVKEQKGGDDEGNRMYLQLPVLMTAAQRRLNTGQSGELVVVQTDTSHIVRLI</sequence>
<comment type="caution">
    <text evidence="1">The sequence shown here is derived from an EMBL/GenBank/DDBJ whole genome shotgun (WGS) entry which is preliminary data.</text>
</comment>
<accession>A0AA88IHY7</accession>
<reference evidence="1" key="1">
    <citation type="submission" date="2023-07" db="EMBL/GenBank/DDBJ databases">
        <title>Chromosome-level Genome Assembly of Striped Snakehead (Channa striata).</title>
        <authorList>
            <person name="Liu H."/>
        </authorList>
    </citation>
    <scope>NUCLEOTIDE SEQUENCE</scope>
    <source>
        <strain evidence="1">Gz</strain>
        <tissue evidence="1">Muscle</tissue>
    </source>
</reference>
<gene>
    <name evidence="1" type="ORF">Q5P01_000756</name>
</gene>
<evidence type="ECO:0000313" key="1">
    <source>
        <dbReference type="EMBL" id="KAK2814679.1"/>
    </source>
</evidence>
<evidence type="ECO:0000313" key="2">
    <source>
        <dbReference type="Proteomes" id="UP001187415"/>
    </source>
</evidence>
<dbReference type="EMBL" id="JAUPFM010000027">
    <property type="protein sequence ID" value="KAK2814679.1"/>
    <property type="molecule type" value="Genomic_DNA"/>
</dbReference>